<protein>
    <submittedName>
        <fullName evidence="3">Glycosyl transferase</fullName>
    </submittedName>
    <submittedName>
        <fullName evidence="4">Glycosyltransferase</fullName>
    </submittedName>
</protein>
<evidence type="ECO:0000313" key="3">
    <source>
        <dbReference type="EMBL" id="KKD45437.1"/>
    </source>
</evidence>
<dbReference type="AlphaFoldDB" id="A0A7X0X067"/>
<dbReference type="SUPFAM" id="SSF53448">
    <property type="entry name" value="Nucleotide-diphospho-sugar transferases"/>
    <property type="match status" value="1"/>
</dbReference>
<dbReference type="GO" id="GO:0016758">
    <property type="term" value="F:hexosyltransferase activity"/>
    <property type="evidence" value="ECO:0007669"/>
    <property type="project" value="UniProtKB-ARBA"/>
</dbReference>
<organism evidence="4 6">
    <name type="scientific">Listeria seeligeri</name>
    <dbReference type="NCBI Taxonomy" id="1640"/>
    <lineage>
        <taxon>Bacteria</taxon>
        <taxon>Bacillati</taxon>
        <taxon>Bacillota</taxon>
        <taxon>Bacilli</taxon>
        <taxon>Bacillales</taxon>
        <taxon>Listeriaceae</taxon>
        <taxon>Listeria</taxon>
    </lineage>
</organism>
<dbReference type="PANTHER" id="PTHR22916:SF3">
    <property type="entry name" value="UDP-GLCNAC:BETAGAL BETA-1,3-N-ACETYLGLUCOSAMINYLTRANSFERASE-LIKE PROTEIN 1"/>
    <property type="match status" value="1"/>
</dbReference>
<comment type="similarity">
    <text evidence="1">Belongs to the glycosyltransferase 2 family.</text>
</comment>
<keyword evidence="4" id="KW-0808">Transferase</keyword>
<evidence type="ECO:0000313" key="6">
    <source>
        <dbReference type="Proteomes" id="UP000523362"/>
    </source>
</evidence>
<dbReference type="EMBL" id="JAARRG010000001">
    <property type="protein sequence ID" value="MBC1485211.1"/>
    <property type="molecule type" value="Genomic_DNA"/>
</dbReference>
<name>A0A7X0X067_LISSE</name>
<dbReference type="InterPro" id="IPR029044">
    <property type="entry name" value="Nucleotide-diphossugar_trans"/>
</dbReference>
<dbReference type="Proteomes" id="UP000033536">
    <property type="component" value="Unassembled WGS sequence"/>
</dbReference>
<dbReference type="Gene3D" id="3.90.550.10">
    <property type="entry name" value="Spore Coat Polysaccharide Biosynthesis Protein SpsA, Chain A"/>
    <property type="match status" value="1"/>
</dbReference>
<reference evidence="3 5" key="1">
    <citation type="submission" date="2015-02" db="EMBL/GenBank/DDBJ databases">
        <title>Sequencing of Listeria spp. dairy environmental strains.</title>
        <authorList>
            <person name="Muhterem-Uyar M."/>
            <person name="Wagner M."/>
            <person name="Schmitz-Esser S."/>
            <person name="Stessl B."/>
        </authorList>
    </citation>
    <scope>NUCLEOTIDE SEQUENCE [LARGE SCALE GENOMIC DNA]</scope>
    <source>
        <strain evidence="3 5">7KSM</strain>
    </source>
</reference>
<evidence type="ECO:0000259" key="2">
    <source>
        <dbReference type="Pfam" id="PF00535"/>
    </source>
</evidence>
<comment type="caution">
    <text evidence="4">The sequence shown here is derived from an EMBL/GenBank/DDBJ whole genome shotgun (WGS) entry which is preliminary data.</text>
</comment>
<feature type="domain" description="Glycosyltransferase 2-like" evidence="2">
    <location>
        <begin position="6"/>
        <end position="125"/>
    </location>
</feature>
<evidence type="ECO:0000313" key="5">
    <source>
        <dbReference type="Proteomes" id="UP000033536"/>
    </source>
</evidence>
<dbReference type="PANTHER" id="PTHR22916">
    <property type="entry name" value="GLYCOSYLTRANSFERASE"/>
    <property type="match status" value="1"/>
</dbReference>
<reference evidence="4 6" key="2">
    <citation type="submission" date="2020-03" db="EMBL/GenBank/DDBJ databases">
        <title>Soil Listeria distribution.</title>
        <authorList>
            <person name="Liao J."/>
            <person name="Wiedmann M."/>
        </authorList>
    </citation>
    <scope>NUCLEOTIDE SEQUENCE [LARGE SCALE GENOMIC DNA]</scope>
    <source>
        <strain evidence="4 6">FSL L7-1560</strain>
    </source>
</reference>
<dbReference type="RefSeq" id="WP_046326366.1">
    <property type="nucleotide sequence ID" value="NZ_CP124262.1"/>
</dbReference>
<gene>
    <name evidence="4" type="ORF">HB897_03065</name>
    <name evidence="3" type="ORF">UQ68_09225</name>
</gene>
<dbReference type="Pfam" id="PF00535">
    <property type="entry name" value="Glycos_transf_2"/>
    <property type="match status" value="1"/>
</dbReference>
<dbReference type="EMBL" id="JYOM01000014">
    <property type="protein sequence ID" value="KKD45437.1"/>
    <property type="molecule type" value="Genomic_DNA"/>
</dbReference>
<accession>A0A7X0X067</accession>
<evidence type="ECO:0000256" key="1">
    <source>
        <dbReference type="ARBA" id="ARBA00006739"/>
    </source>
</evidence>
<dbReference type="CDD" id="cd00761">
    <property type="entry name" value="Glyco_tranf_GTA_type"/>
    <property type="match status" value="1"/>
</dbReference>
<proteinExistence type="inferred from homology"/>
<evidence type="ECO:0000313" key="4">
    <source>
        <dbReference type="EMBL" id="MBC1485211.1"/>
    </source>
</evidence>
<sequence>MEPLVSVIIPVYNVEKYVKRCLESVINQTYTNLEIIVVNDGATDNSASVVKAIHDERIRYFEKENGGQATARNFGLDVATGDYIVMIDSDDYVSESLVETCLNTVEKTKADLVLFTSYNVNQEGKMQYIKRDKGIKVLDAGPTPWNKFYQANLWEGCRFPVGYWYEDLGIIPVVTLKAKNPVKIQDALYYYITDRADSQSNIQQMDHFLDVVVMLENIETELKKLGIYEESKEQLAYLYIEHLIYRLVLRKAIYISDKKDRKALIKKISTIIEQKFPDWGSYPYQAGGKLTATLKKKALWLYLHHFYFLGDLVWKYPFSIRSKQTGF</sequence>
<dbReference type="Proteomes" id="UP000523362">
    <property type="component" value="Unassembled WGS sequence"/>
</dbReference>
<dbReference type="InterPro" id="IPR001173">
    <property type="entry name" value="Glyco_trans_2-like"/>
</dbReference>
<keyword evidence="5" id="KW-1185">Reference proteome</keyword>